<evidence type="ECO:0000313" key="4">
    <source>
        <dbReference type="Proteomes" id="UP001597478"/>
    </source>
</evidence>
<gene>
    <name evidence="3" type="ORF">ACFS2C_05745</name>
</gene>
<protein>
    <submittedName>
        <fullName evidence="3">Class F sortase</fullName>
    </submittedName>
</protein>
<dbReference type="InterPro" id="IPR023365">
    <property type="entry name" value="Sortase_dom-sf"/>
</dbReference>
<keyword evidence="4" id="KW-1185">Reference proteome</keyword>
<sequence>MAGRRDRITAYLLGVGSVLVVEVAVAAAVLVPPTVAVAGHAQPEPPAATRQVTAKPPPATTPPPGPPAPAPPAPAPGPPAPAPAPAEAPAPAVRTAPSGQRPGTIRLPDGGTATLVRKQLGPGAVLPVPDDLSEATWWGAGLGAPSGASVFAGHVNWKGRTGPFAELWDVRVGERVTVSDAGGKVWTYRVAQIITLHKDALPARASELFAQSGRHRIVLVTCGGRWLGGNTGYAENRVVVAEPS</sequence>
<evidence type="ECO:0000256" key="1">
    <source>
        <dbReference type="ARBA" id="ARBA00022801"/>
    </source>
</evidence>
<feature type="compositionally biased region" description="Pro residues" evidence="2">
    <location>
        <begin position="55"/>
        <end position="88"/>
    </location>
</feature>
<name>A0ABW5W6Z6_9PSEU</name>
<evidence type="ECO:0000256" key="2">
    <source>
        <dbReference type="SAM" id="MobiDB-lite"/>
    </source>
</evidence>
<dbReference type="Proteomes" id="UP001597478">
    <property type="component" value="Unassembled WGS sequence"/>
</dbReference>
<dbReference type="InterPro" id="IPR042001">
    <property type="entry name" value="Sortase_F"/>
</dbReference>
<reference evidence="4" key="1">
    <citation type="journal article" date="2019" name="Int. J. Syst. Evol. Microbiol.">
        <title>The Global Catalogue of Microorganisms (GCM) 10K type strain sequencing project: providing services to taxonomists for standard genome sequencing and annotation.</title>
        <authorList>
            <consortium name="The Broad Institute Genomics Platform"/>
            <consortium name="The Broad Institute Genome Sequencing Center for Infectious Disease"/>
            <person name="Wu L."/>
            <person name="Ma J."/>
        </authorList>
    </citation>
    <scope>NUCLEOTIDE SEQUENCE [LARGE SCALE GENOMIC DNA]</scope>
    <source>
        <strain evidence="4">IBRC-M 10906</strain>
    </source>
</reference>
<dbReference type="InterPro" id="IPR005754">
    <property type="entry name" value="Sortase"/>
</dbReference>
<dbReference type="Pfam" id="PF04203">
    <property type="entry name" value="Sortase"/>
    <property type="match status" value="1"/>
</dbReference>
<proteinExistence type="predicted"/>
<organism evidence="3 4">
    <name type="scientific">Prauserella oleivorans</name>
    <dbReference type="NCBI Taxonomy" id="1478153"/>
    <lineage>
        <taxon>Bacteria</taxon>
        <taxon>Bacillati</taxon>
        <taxon>Actinomycetota</taxon>
        <taxon>Actinomycetes</taxon>
        <taxon>Pseudonocardiales</taxon>
        <taxon>Pseudonocardiaceae</taxon>
        <taxon>Prauserella</taxon>
    </lineage>
</organism>
<comment type="caution">
    <text evidence="3">The sequence shown here is derived from an EMBL/GenBank/DDBJ whole genome shotgun (WGS) entry which is preliminary data.</text>
</comment>
<dbReference type="EMBL" id="JBHUOF010000006">
    <property type="protein sequence ID" value="MFD2798892.1"/>
    <property type="molecule type" value="Genomic_DNA"/>
</dbReference>
<accession>A0ABW5W6Z6</accession>
<evidence type="ECO:0000313" key="3">
    <source>
        <dbReference type="EMBL" id="MFD2798892.1"/>
    </source>
</evidence>
<dbReference type="RefSeq" id="WP_377513979.1">
    <property type="nucleotide sequence ID" value="NZ_JBHUOF010000006.1"/>
</dbReference>
<dbReference type="CDD" id="cd05829">
    <property type="entry name" value="Sortase_F"/>
    <property type="match status" value="1"/>
</dbReference>
<feature type="region of interest" description="Disordered" evidence="2">
    <location>
        <begin position="41"/>
        <end position="110"/>
    </location>
</feature>
<dbReference type="SUPFAM" id="SSF63817">
    <property type="entry name" value="Sortase"/>
    <property type="match status" value="1"/>
</dbReference>
<keyword evidence="1" id="KW-0378">Hydrolase</keyword>
<dbReference type="Gene3D" id="2.40.260.10">
    <property type="entry name" value="Sortase"/>
    <property type="match status" value="1"/>
</dbReference>